<sequence>MCPIISFSINESLKQFINKLVSKNQYENKSKLIRDALLRLMSDIEVSNLESYGESYGETIPTTKKIVGNMIIVAPHDPNIQRKLNKIESRYNEQIVNKNQHFQGENLIIFMIFEGTVQEFQKIVVDINGIKEIKNFRYLIIN</sequence>
<protein>
    <submittedName>
        <fullName evidence="1">Uncharacterized protein</fullName>
    </submittedName>
</protein>
<reference evidence="1" key="1">
    <citation type="journal article" date="2014" name="Front. Microbiol.">
        <title>High frequency of phylogenetically diverse reductive dehalogenase-homologous genes in deep subseafloor sedimentary metagenomes.</title>
        <authorList>
            <person name="Kawai M."/>
            <person name="Futagami T."/>
            <person name="Toyoda A."/>
            <person name="Takaki Y."/>
            <person name="Nishi S."/>
            <person name="Hori S."/>
            <person name="Arai W."/>
            <person name="Tsubouchi T."/>
            <person name="Morono Y."/>
            <person name="Uchiyama I."/>
            <person name="Ito T."/>
            <person name="Fujiyama A."/>
            <person name="Inagaki F."/>
            <person name="Takami H."/>
        </authorList>
    </citation>
    <scope>NUCLEOTIDE SEQUENCE</scope>
    <source>
        <strain evidence="1">Expedition CK06-06</strain>
    </source>
</reference>
<organism evidence="1">
    <name type="scientific">marine sediment metagenome</name>
    <dbReference type="NCBI Taxonomy" id="412755"/>
    <lineage>
        <taxon>unclassified sequences</taxon>
        <taxon>metagenomes</taxon>
        <taxon>ecological metagenomes</taxon>
    </lineage>
</organism>
<comment type="caution">
    <text evidence="1">The sequence shown here is derived from an EMBL/GenBank/DDBJ whole genome shotgun (WGS) entry which is preliminary data.</text>
</comment>
<dbReference type="EMBL" id="BARU01032822">
    <property type="protein sequence ID" value="GAH62036.1"/>
    <property type="molecule type" value="Genomic_DNA"/>
</dbReference>
<dbReference type="CDD" id="cd22231">
    <property type="entry name" value="RHH_NikR_HicB-like"/>
    <property type="match status" value="1"/>
</dbReference>
<accession>X1GVV1</accession>
<evidence type="ECO:0000313" key="1">
    <source>
        <dbReference type="EMBL" id="GAH62036.1"/>
    </source>
</evidence>
<dbReference type="InterPro" id="IPR010985">
    <property type="entry name" value="Ribbon_hlx_hlx"/>
</dbReference>
<gene>
    <name evidence="1" type="ORF">S03H2_51710</name>
</gene>
<dbReference type="GO" id="GO:0006355">
    <property type="term" value="P:regulation of DNA-templated transcription"/>
    <property type="evidence" value="ECO:0007669"/>
    <property type="project" value="InterPro"/>
</dbReference>
<dbReference type="Gene3D" id="3.30.70.1150">
    <property type="entry name" value="ACT-like. Chain A, domain 2"/>
    <property type="match status" value="1"/>
</dbReference>
<dbReference type="AlphaFoldDB" id="X1GVV1"/>
<name>X1GVV1_9ZZZZ</name>
<proteinExistence type="predicted"/>
<dbReference type="SUPFAM" id="SSF47598">
    <property type="entry name" value="Ribbon-helix-helix"/>
    <property type="match status" value="1"/>
</dbReference>
<dbReference type="InterPro" id="IPR027271">
    <property type="entry name" value="Acetolactate_synth/TF_NikR_C"/>
</dbReference>